<dbReference type="Gene3D" id="3.30.565.10">
    <property type="entry name" value="Histidine kinase-like ATPase, C-terminal domain"/>
    <property type="match status" value="1"/>
</dbReference>
<dbReference type="Pfam" id="PF02518">
    <property type="entry name" value="HATPase_c"/>
    <property type="match status" value="1"/>
</dbReference>
<dbReference type="GO" id="GO:0005524">
    <property type="term" value="F:ATP binding"/>
    <property type="evidence" value="ECO:0007669"/>
    <property type="project" value="UniProtKB-KW"/>
</dbReference>
<dbReference type="Proteomes" id="UP000234950">
    <property type="component" value="Unassembled WGS sequence"/>
</dbReference>
<evidence type="ECO:0000256" key="10">
    <source>
        <dbReference type="ARBA" id="ARBA00022840"/>
    </source>
</evidence>
<dbReference type="InterPro" id="IPR029151">
    <property type="entry name" value="Sensor-like_sf"/>
</dbReference>
<proteinExistence type="predicted"/>
<evidence type="ECO:0000256" key="1">
    <source>
        <dbReference type="ARBA" id="ARBA00000085"/>
    </source>
</evidence>
<keyword evidence="4" id="KW-1003">Cell membrane</keyword>
<dbReference type="GO" id="GO:0005886">
    <property type="term" value="C:plasma membrane"/>
    <property type="evidence" value="ECO:0007669"/>
    <property type="project" value="UniProtKB-SubCell"/>
</dbReference>
<dbReference type="Pfam" id="PF14689">
    <property type="entry name" value="SPOB_a"/>
    <property type="match status" value="1"/>
</dbReference>
<keyword evidence="5" id="KW-0597">Phosphoprotein</keyword>
<dbReference type="InterPro" id="IPR004358">
    <property type="entry name" value="Sig_transdc_His_kin-like_C"/>
</dbReference>
<dbReference type="SUPFAM" id="SSF103190">
    <property type="entry name" value="Sensory domain-like"/>
    <property type="match status" value="1"/>
</dbReference>
<evidence type="ECO:0000256" key="7">
    <source>
        <dbReference type="ARBA" id="ARBA00022692"/>
    </source>
</evidence>
<reference evidence="16 17" key="1">
    <citation type="submission" date="2017-11" db="EMBL/GenBank/DDBJ databases">
        <title>Comparitive Functional Genomics of Dry Heat Resistant strains isolated from the Viking Spacecraft.</title>
        <authorList>
            <person name="Seuylemezian A."/>
            <person name="Cooper K."/>
            <person name="Vaishampayan P."/>
        </authorList>
    </citation>
    <scope>NUCLEOTIDE SEQUENCE [LARGE SCALE GENOMIC DNA]</scope>
    <source>
        <strain evidence="16 17">V32-6</strain>
    </source>
</reference>
<evidence type="ECO:0000259" key="15">
    <source>
        <dbReference type="PROSITE" id="PS50109"/>
    </source>
</evidence>
<dbReference type="EMBL" id="PGVE01000055">
    <property type="protein sequence ID" value="PLS03424.1"/>
    <property type="molecule type" value="Genomic_DNA"/>
</dbReference>
<keyword evidence="11 14" id="KW-1133">Transmembrane helix</keyword>
<dbReference type="Gene3D" id="1.10.287.130">
    <property type="match status" value="1"/>
</dbReference>
<evidence type="ECO:0000313" key="17">
    <source>
        <dbReference type="Proteomes" id="UP000234950"/>
    </source>
</evidence>
<dbReference type="Gene3D" id="3.30.450.20">
    <property type="entry name" value="PAS domain"/>
    <property type="match status" value="2"/>
</dbReference>
<comment type="catalytic activity">
    <reaction evidence="1">
        <text>ATP + protein L-histidine = ADP + protein N-phospho-L-histidine.</text>
        <dbReference type="EC" id="2.7.13.3"/>
    </reaction>
</comment>
<dbReference type="InterPro" id="IPR036890">
    <property type="entry name" value="HATPase_C_sf"/>
</dbReference>
<dbReference type="OrthoDB" id="9792686at2"/>
<feature type="transmembrane region" description="Helical" evidence="14">
    <location>
        <begin position="174"/>
        <end position="193"/>
    </location>
</feature>
<dbReference type="InterPro" id="IPR005467">
    <property type="entry name" value="His_kinase_dom"/>
</dbReference>
<keyword evidence="13 14" id="KW-0472">Membrane</keyword>
<dbReference type="PANTHER" id="PTHR43547">
    <property type="entry name" value="TWO-COMPONENT HISTIDINE KINASE"/>
    <property type="match status" value="1"/>
</dbReference>
<evidence type="ECO:0000256" key="3">
    <source>
        <dbReference type="ARBA" id="ARBA00012438"/>
    </source>
</evidence>
<evidence type="ECO:0000256" key="14">
    <source>
        <dbReference type="SAM" id="Phobius"/>
    </source>
</evidence>
<evidence type="ECO:0000256" key="11">
    <source>
        <dbReference type="ARBA" id="ARBA00022989"/>
    </source>
</evidence>
<sequence>MKNKWNLPLQYKIIILVCGVSILCLLVTNFFIQKNVEQTTIDHIEEKAKTVSKTAAINPIFIDGLSGKLSGDTIQSYAEQVRKSAGVPFLVVLDMNGIRLSHPLPDKIGKKYAGGDAGEVFQGKEHISIATGTLGRSLRYFTPVYNPDGKQIGAILVGVLLDDVERKVWKSTKVILFSMLLGVAVGLVCAVVFSRKVKNILFGMEPVEIANLLEQRSAVLEYAREGVIAVNQYCEITLVNQEADRLIKSVGFECDPIGMKMEEIFPQFQLNLLMATGKKLLDKEYSFRGLVVMANIVPIYVNSEITGAVATFRDKTEIRQLAEQLTGARLYADALRSQTHEFMNKLHVILGLAQMKIYDQLTVYVKQISSSFQTEEGFLTSRIKDPVIAGFIIGKASFAREQGAVLTMTENSYFPRQKSNEFVQEIVTILGNLIDNSIESLKGCKEKKVEVELLTGQNDELMIKVSDTGMGMSQEVEDQIFERGFSTKGNNRGIGMSLVLEAVKKLNGKISILSEPGKGTILQVEMMVAGEEN</sequence>
<gene>
    <name evidence="16" type="ORF">CVD27_14900</name>
</gene>
<comment type="subcellular location">
    <subcellularLocation>
        <location evidence="2">Cell membrane</location>
        <topology evidence="2">Multi-pass membrane protein</topology>
    </subcellularLocation>
</comment>
<keyword evidence="17" id="KW-1185">Reference proteome</keyword>
<keyword evidence="10" id="KW-0067">ATP-binding</keyword>
<organism evidence="16 17">
    <name type="scientific">Neobacillus cucumis</name>
    <dbReference type="NCBI Taxonomy" id="1740721"/>
    <lineage>
        <taxon>Bacteria</taxon>
        <taxon>Bacillati</taxon>
        <taxon>Bacillota</taxon>
        <taxon>Bacilli</taxon>
        <taxon>Bacillales</taxon>
        <taxon>Bacillaceae</taxon>
        <taxon>Neobacillus</taxon>
    </lineage>
</organism>
<dbReference type="PRINTS" id="PR00344">
    <property type="entry name" value="BCTRLSENSOR"/>
</dbReference>
<dbReference type="SUPFAM" id="SSF55890">
    <property type="entry name" value="Sporulation response regulatory protein Spo0B"/>
    <property type="match status" value="1"/>
</dbReference>
<dbReference type="FunFam" id="1.10.287.130:FF:000011">
    <property type="entry name" value="Sensor histidine kinase DcuS"/>
    <property type="match status" value="1"/>
</dbReference>
<keyword evidence="6" id="KW-0808">Transferase</keyword>
<keyword evidence="12" id="KW-0902">Two-component regulatory system</keyword>
<dbReference type="InterPro" id="IPR035965">
    <property type="entry name" value="PAS-like_dom_sf"/>
</dbReference>
<keyword evidence="7 14" id="KW-0812">Transmembrane</keyword>
<feature type="domain" description="Histidine kinase" evidence="15">
    <location>
        <begin position="425"/>
        <end position="530"/>
    </location>
</feature>
<evidence type="ECO:0000256" key="4">
    <source>
        <dbReference type="ARBA" id="ARBA00022475"/>
    </source>
</evidence>
<evidence type="ECO:0000256" key="8">
    <source>
        <dbReference type="ARBA" id="ARBA00022741"/>
    </source>
</evidence>
<evidence type="ECO:0000256" key="5">
    <source>
        <dbReference type="ARBA" id="ARBA00022553"/>
    </source>
</evidence>
<dbReference type="SUPFAM" id="SSF55874">
    <property type="entry name" value="ATPase domain of HSP90 chaperone/DNA topoisomerase II/histidine kinase"/>
    <property type="match status" value="1"/>
</dbReference>
<keyword evidence="8" id="KW-0547">Nucleotide-binding</keyword>
<dbReference type="SUPFAM" id="SSF55785">
    <property type="entry name" value="PYP-like sensor domain (PAS domain)"/>
    <property type="match status" value="1"/>
</dbReference>
<accession>A0A2N5HD36</accession>
<dbReference type="GO" id="GO:0000155">
    <property type="term" value="F:phosphorelay sensor kinase activity"/>
    <property type="evidence" value="ECO:0007669"/>
    <property type="project" value="InterPro"/>
</dbReference>
<dbReference type="Pfam" id="PF17203">
    <property type="entry name" value="sCache_3_2"/>
    <property type="match status" value="1"/>
</dbReference>
<evidence type="ECO:0000313" key="16">
    <source>
        <dbReference type="EMBL" id="PLS03424.1"/>
    </source>
</evidence>
<name>A0A2N5HD36_9BACI</name>
<dbReference type="NCBIfam" id="NF008298">
    <property type="entry name" value="PRK11086.1"/>
    <property type="match status" value="1"/>
</dbReference>
<feature type="transmembrane region" description="Helical" evidence="14">
    <location>
        <begin position="13"/>
        <end position="32"/>
    </location>
</feature>
<dbReference type="InterPro" id="IPR016120">
    <property type="entry name" value="Sig_transdc_His_kin_SpoOB"/>
</dbReference>
<dbReference type="AlphaFoldDB" id="A0A2N5HD36"/>
<evidence type="ECO:0000256" key="2">
    <source>
        <dbReference type="ARBA" id="ARBA00004651"/>
    </source>
</evidence>
<protein>
    <recommendedName>
        <fullName evidence="3">histidine kinase</fullName>
        <ecNumber evidence="3">2.7.13.3</ecNumber>
    </recommendedName>
</protein>
<evidence type="ECO:0000256" key="13">
    <source>
        <dbReference type="ARBA" id="ARBA00023136"/>
    </source>
</evidence>
<dbReference type="PROSITE" id="PS50109">
    <property type="entry name" value="HIS_KIN"/>
    <property type="match status" value="1"/>
</dbReference>
<comment type="caution">
    <text evidence="16">The sequence shown here is derived from an EMBL/GenBank/DDBJ whole genome shotgun (WGS) entry which is preliminary data.</text>
</comment>
<evidence type="ECO:0000256" key="12">
    <source>
        <dbReference type="ARBA" id="ARBA00023012"/>
    </source>
</evidence>
<dbReference type="EC" id="2.7.13.3" evidence="3"/>
<dbReference type="PANTHER" id="PTHR43547:SF10">
    <property type="entry name" value="SENSOR HISTIDINE KINASE DCUS"/>
    <property type="match status" value="1"/>
</dbReference>
<dbReference type="RefSeq" id="WP_101648695.1">
    <property type="nucleotide sequence ID" value="NZ_PGVE01000055.1"/>
</dbReference>
<dbReference type="InterPro" id="IPR033463">
    <property type="entry name" value="sCache_3"/>
</dbReference>
<dbReference type="SMART" id="SM00387">
    <property type="entry name" value="HATPase_c"/>
    <property type="match status" value="1"/>
</dbReference>
<dbReference type="InterPro" id="IPR003594">
    <property type="entry name" value="HATPase_dom"/>
</dbReference>
<evidence type="ECO:0000256" key="6">
    <source>
        <dbReference type="ARBA" id="ARBA00022679"/>
    </source>
</evidence>
<dbReference type="InterPro" id="IPR039506">
    <property type="entry name" value="SPOB_a"/>
</dbReference>
<evidence type="ECO:0000256" key="9">
    <source>
        <dbReference type="ARBA" id="ARBA00022777"/>
    </source>
</evidence>
<keyword evidence="9 16" id="KW-0418">Kinase</keyword>